<dbReference type="GO" id="GO:0042802">
    <property type="term" value="F:identical protein binding"/>
    <property type="evidence" value="ECO:0007669"/>
    <property type="project" value="TreeGrafter"/>
</dbReference>
<feature type="transmembrane region" description="Helical" evidence="1">
    <location>
        <begin position="148"/>
        <end position="171"/>
    </location>
</feature>
<gene>
    <name evidence="3" type="ORF">SAMN04487884_101167</name>
</gene>
<dbReference type="Proteomes" id="UP000182584">
    <property type="component" value="Unassembled WGS sequence"/>
</dbReference>
<keyword evidence="1" id="KW-0812">Transmembrane</keyword>
<reference evidence="3 4" key="1">
    <citation type="submission" date="2016-10" db="EMBL/GenBank/DDBJ databases">
        <authorList>
            <person name="de Groot N.N."/>
        </authorList>
    </citation>
    <scope>NUCLEOTIDE SEQUENCE [LARGE SCALE GENOMIC DNA]</scope>
    <source>
        <strain evidence="3 4">AR40</strain>
    </source>
</reference>
<keyword evidence="1" id="KW-1133">Transmembrane helix</keyword>
<name>A0A1H9KTP6_BUTFI</name>
<proteinExistence type="predicted"/>
<dbReference type="InterPro" id="IPR036890">
    <property type="entry name" value="HATPase_C_sf"/>
</dbReference>
<feature type="transmembrane region" description="Helical" evidence="1">
    <location>
        <begin position="85"/>
        <end position="104"/>
    </location>
</feature>
<dbReference type="AlphaFoldDB" id="A0A1H9KTP6"/>
<feature type="transmembrane region" description="Helical" evidence="1">
    <location>
        <begin position="116"/>
        <end position="136"/>
    </location>
</feature>
<feature type="transmembrane region" description="Helical" evidence="1">
    <location>
        <begin position="61"/>
        <end position="78"/>
    </location>
</feature>
<dbReference type="PANTHER" id="PTHR40448">
    <property type="entry name" value="TWO-COMPONENT SENSOR HISTIDINE KINASE"/>
    <property type="match status" value="1"/>
</dbReference>
<dbReference type="Pfam" id="PF14501">
    <property type="entry name" value="HATPase_c_5"/>
    <property type="match status" value="1"/>
</dbReference>
<organism evidence="3 4">
    <name type="scientific">Butyrivibrio fibrisolvens</name>
    <dbReference type="NCBI Taxonomy" id="831"/>
    <lineage>
        <taxon>Bacteria</taxon>
        <taxon>Bacillati</taxon>
        <taxon>Bacillota</taxon>
        <taxon>Clostridia</taxon>
        <taxon>Lachnospirales</taxon>
        <taxon>Lachnospiraceae</taxon>
        <taxon>Butyrivibrio</taxon>
    </lineage>
</organism>
<feature type="transmembrane region" description="Helical" evidence="1">
    <location>
        <begin position="177"/>
        <end position="198"/>
    </location>
</feature>
<evidence type="ECO:0000313" key="4">
    <source>
        <dbReference type="Proteomes" id="UP000182584"/>
    </source>
</evidence>
<dbReference type="PANTHER" id="PTHR40448:SF1">
    <property type="entry name" value="TWO-COMPONENT SENSOR HISTIDINE KINASE"/>
    <property type="match status" value="1"/>
</dbReference>
<dbReference type="Gene3D" id="3.30.565.10">
    <property type="entry name" value="Histidine kinase-like ATPase, C-terminal domain"/>
    <property type="match status" value="1"/>
</dbReference>
<feature type="domain" description="Sensor histidine kinase NatK-like C-terminal" evidence="2">
    <location>
        <begin position="317"/>
        <end position="417"/>
    </location>
</feature>
<keyword evidence="1" id="KW-0472">Membrane</keyword>
<dbReference type="SUPFAM" id="SSF55874">
    <property type="entry name" value="ATPase domain of HSP90 chaperone/DNA topoisomerase II/histidine kinase"/>
    <property type="match status" value="1"/>
</dbReference>
<feature type="transmembrane region" description="Helical" evidence="1">
    <location>
        <begin position="37"/>
        <end position="55"/>
    </location>
</feature>
<evidence type="ECO:0000259" key="2">
    <source>
        <dbReference type="Pfam" id="PF14501"/>
    </source>
</evidence>
<evidence type="ECO:0000313" key="3">
    <source>
        <dbReference type="EMBL" id="SER02512.1"/>
    </source>
</evidence>
<dbReference type="CDD" id="cd16935">
    <property type="entry name" value="HATPase_AgrC-ComD-like"/>
    <property type="match status" value="1"/>
</dbReference>
<dbReference type="InterPro" id="IPR032834">
    <property type="entry name" value="NatK-like_C"/>
</dbReference>
<dbReference type="EMBL" id="FOGJ01000001">
    <property type="protein sequence ID" value="SER02512.1"/>
    <property type="molecule type" value="Genomic_DNA"/>
</dbReference>
<accession>A0A1H9KTP6</accession>
<protein>
    <submittedName>
        <fullName evidence="3">GHKL domain-containing protein</fullName>
    </submittedName>
</protein>
<evidence type="ECO:0000256" key="1">
    <source>
        <dbReference type="SAM" id="Phobius"/>
    </source>
</evidence>
<sequence>MLDIIILLSTNAFRTYIIYRYMRLFFAPKKEAKIRELLLYFLFFFSTFTINIIFHKPIVNVFNNIVMMLIISSFYFGAILQKSLVILLIYCIDITCEIFAVYVIHNYGTDKQFNDISPFICSLLLFLFEFIIESVFSKRIRNDNCYISVRCLCILILFPIISIFVLILILLNDLDNRPIIILSSICLLIINILVVYLYSYLISLFHRIQNHILLERQSDSYYNQLCLLTDTNKKLQSFRHDLQNHMNELFMIAKRNDTHDIVRYLESMSCSISSGEEYVNSGNPDFDSILNYLLSKANNNSCNIKCKVVVPPHLAIDLFDLNVILSNLLDNAITAASNSKLKQLSVFIRWDRNILLINVTNSYNTALKTVNHRYLTTKSDTQSHGIGLDNVKRIVDKYNGILHIEDQNNIFDVKTMLYI</sequence>